<sequence length="1631" mass="185388">MTSSYSAAQIQVLEGLEPVRKRPGMYIGTTGPRGLHHLVYEVVDNSIDEALAGYCTHVEVDLNADGSVTVTDDGRGIPTDIHPQTGKSALETVLTVLHAGGKFGSGGYKVSGGLHGVGVSVVNALSERIEVTVWRDKKVHTQRYERGIPVTELEAKPYKENRTGTSVTFKPDPQIFTTDTEFDYTTLSSRLRELAYLNAGVRITFTDNRLELLKSGTPKVETYEYKGGIREYIAYMNSDKQPLHEEIIFVQGERNNVQVEVALQWCTDAYTDNVLGFANNIRTVDGGTHLEGLKAVLTRTLNTIARKRNKLKDADPNLSGEHVREGLTGVISVKVPEPEFEGQTKTKLGNTEVRGIVDTLVGEVLTEYLEFRPGIADSVLDKAIQAFKAAEAARHARELVRRKSVLESSPLPGKLADCSTRDPKESEIFLVEGDSAGGCFDGDTLVALADGRTLSFKQIVAEQAIGKEHFCYTIRNDGTLGIERIINPRMTKANAEVIKVTLDNGETLICTPDHRFMLRDGTYKPAALLTPDDSLMPLYRKLSDTSEPGITIDGYEMVWNPRSDSWLFTHLVADWYNRWQGVYQLADGDHCHHIDFNKRNNNPTNLKRLSAAEHLALHRAHIEQTLHRQDVIEKSRKTRQSQEYRAKMSKRMQQEQTRQILSQQASEQWEDEAYKAYMVSKWREFYNSNDTYRQQNCQQLKVAQQEYWSDAANCLAQAERVRNHFANNPQAREAHSLLAKQQWQDEALLEWRREKTQEQWTPEFRAKRKAALQQTYYRKTIAALKQIEVDLGKLDLDAYQAYRLQTRDKSLLRFDTFCERYFDGNQVFAVEAVTNYNHRVVSIERLEERVDVYDIEVPHTHNFALASGVFVHNSAKQGRDRRFQAILPLRGKILNIEKTDDAKIYKNTEIQSLITALGLGVKGEEFDASQLRYHRIVIMSVAGDEPTLVMDNTGRTEFVTIGGFIDDCVEGRRSAEEYQVICFDQVTHDTRFRPLKAVIRHGHEEPMYKIKTRYNRSVKVTSSHSVFVFEDGQVRLKKGNEVKPGDILVASRRLPRPSNSPTRIDLLETFYSAELTKGLYVKGEDVRQVAAKRVLAKVERPDLWSEPRILLNEDAWQQLVQARTTAGISQMQVATVCGVKQPITISHWERGVNKPILSQFLSYLDAIAWNDHVVYEQLPSKIDERLAQDDTSKNARWREVSCYKPLDEFTFTELAQLGEDVQIVPQAHEEKAFGRYLPITSELMWFLGWYVAEGTLSQHQVSLNLGKKDERFIPEIKAAIEAVFGETPRQYNDPNSDGIKLYFHSVAAARLLRVWGLAERAHLKKLPDILFSLSEELQLAFLEGYFLGDGTTVGKHLSFTTNSVALKDGLLYLLGQLGIIAANSHHQPSTLPDAPIQTRHPYYSITICGKEQIDLCRQIWQRHANAHKLEALLLSPTRKAQDYVPISDDLMGLQVISASEIEPVGEYVYDFSVQDDENFVCGTGGLCAHNTDADVDGAHIRTLLLTFFYRYQRALIEQGYIYIACPPLYKLERGRNHYYCYSDRELQQRIAEFPDNANYTIQRFKGLGEMMPQQLWDTTMNPETRTFKLVEIEDAAEADRIFTILMGDRVAPRREFIETYGSKLNLTDLDI</sequence>
<keyword evidence="11" id="KW-0799">Topoisomerase</keyword>
<dbReference type="CDD" id="cd00093">
    <property type="entry name" value="HTH_XRE"/>
    <property type="match status" value="1"/>
</dbReference>
<dbReference type="PRINTS" id="PR00418">
    <property type="entry name" value="TPI2FAMILY"/>
</dbReference>
<evidence type="ECO:0000256" key="12">
    <source>
        <dbReference type="ARBA" id="ARBA00023125"/>
    </source>
</evidence>
<dbReference type="Gene3D" id="1.10.260.40">
    <property type="entry name" value="lambda repressor-like DNA-binding domains"/>
    <property type="match status" value="1"/>
</dbReference>
<dbReference type="Pfam" id="PF00986">
    <property type="entry name" value="DNA_gyraseB_C"/>
    <property type="match status" value="1"/>
</dbReference>
<dbReference type="InterPro" id="IPR004042">
    <property type="entry name" value="Intein_endonuc_central"/>
</dbReference>
<evidence type="ECO:0000256" key="3">
    <source>
        <dbReference type="ARBA" id="ARBA00010708"/>
    </source>
</evidence>
<dbReference type="CDD" id="cd16928">
    <property type="entry name" value="HATPase_GyrB-like"/>
    <property type="match status" value="1"/>
</dbReference>
<keyword evidence="8" id="KW-0067">ATP-binding</keyword>
<keyword evidence="9" id="KW-0460">Magnesium</keyword>
<dbReference type="EC" id="5.6.2.2" evidence="4"/>
<dbReference type="FunFam" id="3.30.230.10:FF:000005">
    <property type="entry name" value="DNA gyrase subunit B"/>
    <property type="match status" value="1"/>
</dbReference>
<keyword evidence="10" id="KW-0651">Protein splicing</keyword>
<dbReference type="SUPFAM" id="SSF56719">
    <property type="entry name" value="Type II DNA topoisomerase"/>
    <property type="match status" value="3"/>
</dbReference>
<comment type="caution">
    <text evidence="16">The sequence shown here is derived from an EMBL/GenBank/DDBJ whole genome shotgun (WGS) entry which is preliminary data.</text>
</comment>
<dbReference type="GO" id="GO:0016539">
    <property type="term" value="P:intein-mediated protein splicing"/>
    <property type="evidence" value="ECO:0007669"/>
    <property type="project" value="InterPro"/>
</dbReference>
<dbReference type="Gene3D" id="3.10.28.10">
    <property type="entry name" value="Homing endonucleases"/>
    <property type="match status" value="1"/>
</dbReference>
<dbReference type="InterPro" id="IPR013506">
    <property type="entry name" value="Topo_IIA_bsu_dom2"/>
</dbReference>
<dbReference type="SUPFAM" id="SSF55874">
    <property type="entry name" value="ATPase domain of HSP90 chaperone/DNA topoisomerase II/histidine kinase"/>
    <property type="match status" value="1"/>
</dbReference>
<dbReference type="InterPro" id="IPR018522">
    <property type="entry name" value="TopoIIA_CS"/>
</dbReference>
<dbReference type="NCBIfam" id="TIGR01443">
    <property type="entry name" value="intein_Cterm"/>
    <property type="match status" value="2"/>
</dbReference>
<evidence type="ECO:0000256" key="4">
    <source>
        <dbReference type="ARBA" id="ARBA00012895"/>
    </source>
</evidence>
<dbReference type="InterPro" id="IPR006142">
    <property type="entry name" value="INTEIN"/>
</dbReference>
<dbReference type="PROSITE" id="PS50819">
    <property type="entry name" value="INTEIN_ENDONUCLEASE"/>
    <property type="match status" value="1"/>
</dbReference>
<dbReference type="InterPro" id="IPR036890">
    <property type="entry name" value="HATPase_C_sf"/>
</dbReference>
<dbReference type="FunFam" id="3.30.565.10:FF:000002">
    <property type="entry name" value="DNA gyrase subunit B"/>
    <property type="match status" value="1"/>
</dbReference>
<dbReference type="SUPFAM" id="SSF47413">
    <property type="entry name" value="lambda repressor-like DNA-binding domains"/>
    <property type="match status" value="1"/>
</dbReference>
<dbReference type="InterPro" id="IPR003594">
    <property type="entry name" value="HATPase_dom"/>
</dbReference>
<comment type="similarity">
    <text evidence="3">Belongs to the type II topoisomerase GyrB family.</text>
</comment>
<dbReference type="InterPro" id="IPR002288">
    <property type="entry name" value="DNA_gyrase_B_C"/>
</dbReference>
<dbReference type="InterPro" id="IPR001387">
    <property type="entry name" value="Cro/C1-type_HTH"/>
</dbReference>
<dbReference type="Gene3D" id="3.30.230.10">
    <property type="match status" value="1"/>
</dbReference>
<evidence type="ECO:0000256" key="13">
    <source>
        <dbReference type="ARBA" id="ARBA00023235"/>
    </source>
</evidence>
<dbReference type="Gene3D" id="2.170.16.10">
    <property type="entry name" value="Hedgehog/Intein (Hint) domain"/>
    <property type="match status" value="3"/>
</dbReference>
<evidence type="ECO:0000256" key="6">
    <source>
        <dbReference type="ARBA" id="ARBA00022741"/>
    </source>
</evidence>
<evidence type="ECO:0000256" key="10">
    <source>
        <dbReference type="ARBA" id="ARBA00023000"/>
    </source>
</evidence>
<dbReference type="CDD" id="cd00081">
    <property type="entry name" value="Hint"/>
    <property type="match status" value="3"/>
</dbReference>
<dbReference type="GO" id="GO:0034335">
    <property type="term" value="F:DNA negative supercoiling activity"/>
    <property type="evidence" value="ECO:0007669"/>
    <property type="project" value="UniProtKB-ARBA"/>
</dbReference>
<dbReference type="PANTHER" id="PTHR45866">
    <property type="entry name" value="DNA GYRASE/TOPOISOMERASE SUBUNIT B"/>
    <property type="match status" value="1"/>
</dbReference>
<dbReference type="InterPro" id="IPR013760">
    <property type="entry name" value="Topo_IIA-like_dom_sf"/>
</dbReference>
<dbReference type="Gene3D" id="3.30.565.10">
    <property type="entry name" value="Histidine kinase-like ATPase, C-terminal domain"/>
    <property type="match status" value="1"/>
</dbReference>
<evidence type="ECO:0000256" key="1">
    <source>
        <dbReference type="ARBA" id="ARBA00000185"/>
    </source>
</evidence>
<dbReference type="InterPro" id="IPR006141">
    <property type="entry name" value="Intein_N"/>
</dbReference>
<dbReference type="InterPro" id="IPR027434">
    <property type="entry name" value="Homing_endonucl"/>
</dbReference>
<proteinExistence type="inferred from homology"/>
<evidence type="ECO:0000313" key="16">
    <source>
        <dbReference type="EMBL" id="MBD2773465.1"/>
    </source>
</evidence>
<dbReference type="PROSITE" id="PS50817">
    <property type="entry name" value="INTEIN_N_TER"/>
    <property type="match status" value="2"/>
</dbReference>
<evidence type="ECO:0000256" key="5">
    <source>
        <dbReference type="ARBA" id="ARBA00022723"/>
    </source>
</evidence>
<dbReference type="NCBIfam" id="TIGR01445">
    <property type="entry name" value="intein_Nterm"/>
    <property type="match status" value="2"/>
</dbReference>
<dbReference type="PROSITE" id="PS50818">
    <property type="entry name" value="INTEIN_C_TER"/>
    <property type="match status" value="2"/>
</dbReference>
<dbReference type="InterPro" id="IPR010982">
    <property type="entry name" value="Lambda_DNA-bd_dom_sf"/>
</dbReference>
<keyword evidence="17" id="KW-1185">Reference proteome</keyword>
<dbReference type="InterPro" id="IPR013759">
    <property type="entry name" value="Topo_IIA_B_C"/>
</dbReference>
<dbReference type="Gene3D" id="3.40.50.670">
    <property type="match status" value="3"/>
</dbReference>
<evidence type="ECO:0000313" key="17">
    <source>
        <dbReference type="Proteomes" id="UP000629098"/>
    </source>
</evidence>
<name>A0A8J6XCX7_9CYAN</name>
<evidence type="ECO:0000259" key="14">
    <source>
        <dbReference type="PROSITE" id="PS50819"/>
    </source>
</evidence>
<dbReference type="PROSITE" id="PS00177">
    <property type="entry name" value="TOPOISOMERASE_II"/>
    <property type="match status" value="1"/>
</dbReference>
<evidence type="ECO:0000256" key="9">
    <source>
        <dbReference type="ARBA" id="ARBA00022842"/>
    </source>
</evidence>
<keyword evidence="5" id="KW-0479">Metal-binding</keyword>
<evidence type="ECO:0000259" key="15">
    <source>
        <dbReference type="PROSITE" id="PS50943"/>
    </source>
</evidence>
<keyword evidence="13" id="KW-0413">Isomerase</keyword>
<dbReference type="EMBL" id="JACXAE010000054">
    <property type="protein sequence ID" value="MBD2773465.1"/>
    <property type="molecule type" value="Genomic_DNA"/>
</dbReference>
<feature type="domain" description="DOD-type homing endonuclease" evidence="14">
    <location>
        <begin position="1246"/>
        <end position="1379"/>
    </location>
</feature>
<dbReference type="GO" id="GO:0003677">
    <property type="term" value="F:DNA binding"/>
    <property type="evidence" value="ECO:0007669"/>
    <property type="project" value="UniProtKB-KW"/>
</dbReference>
<dbReference type="Pfam" id="PF00204">
    <property type="entry name" value="DNA_gyraseB"/>
    <property type="match status" value="1"/>
</dbReference>
<evidence type="ECO:0000256" key="7">
    <source>
        <dbReference type="ARBA" id="ARBA00022813"/>
    </source>
</evidence>
<dbReference type="GO" id="GO:0006265">
    <property type="term" value="P:DNA topological change"/>
    <property type="evidence" value="ECO:0007669"/>
    <property type="project" value="InterPro"/>
</dbReference>
<feature type="domain" description="HTH cro/C1-type" evidence="15">
    <location>
        <begin position="1119"/>
        <end position="1155"/>
    </location>
</feature>
<dbReference type="PROSITE" id="PS50943">
    <property type="entry name" value="HTH_CROC1"/>
    <property type="match status" value="1"/>
</dbReference>
<dbReference type="Pfam" id="PF14528">
    <property type="entry name" value="LAGLIDADG_3"/>
    <property type="match status" value="1"/>
</dbReference>
<keyword evidence="6" id="KW-0547">Nucleotide-binding</keyword>
<dbReference type="GO" id="GO:0004519">
    <property type="term" value="F:endonuclease activity"/>
    <property type="evidence" value="ECO:0007669"/>
    <property type="project" value="InterPro"/>
</dbReference>
<protein>
    <recommendedName>
        <fullName evidence="4">DNA topoisomerase (ATP-hydrolyzing)</fullName>
        <ecNumber evidence="4">5.6.2.2</ecNumber>
    </recommendedName>
</protein>
<dbReference type="SMART" id="SM00433">
    <property type="entry name" value="TOP2c"/>
    <property type="match status" value="1"/>
</dbReference>
<reference evidence="16" key="1">
    <citation type="submission" date="2020-09" db="EMBL/GenBank/DDBJ databases">
        <title>Iningainema tapete sp. nov. (Scytonemataceae, Cyanobacteria) from greenhouses in central Florida (USA) produces two types of nodularin with biosynthetic potential for microcystin-LR and anabaenopeptins.</title>
        <authorList>
            <person name="Berthold D.E."/>
            <person name="Lefler F.W."/>
            <person name="Huang I.-S."/>
            <person name="Abdulla H."/>
            <person name="Zimba P.V."/>
            <person name="Laughinghouse H.D. IV."/>
        </authorList>
    </citation>
    <scope>NUCLEOTIDE SEQUENCE</scope>
    <source>
        <strain evidence="16">BLCCT55</strain>
    </source>
</reference>
<gene>
    <name evidence="16" type="ORF">ICL16_15635</name>
</gene>
<keyword evidence="12" id="KW-0238">DNA-binding</keyword>
<dbReference type="InterPro" id="IPR030934">
    <property type="entry name" value="Intein_C"/>
</dbReference>
<dbReference type="InterPro" id="IPR003587">
    <property type="entry name" value="Hint_dom_N"/>
</dbReference>
<keyword evidence="7" id="KW-0068">Autocatalytic cleavage</keyword>
<dbReference type="PRINTS" id="PR00379">
    <property type="entry name" value="INTEIN"/>
</dbReference>
<dbReference type="SMART" id="SM00305">
    <property type="entry name" value="HintC"/>
    <property type="match status" value="2"/>
</dbReference>
<dbReference type="PANTHER" id="PTHR45866:SF1">
    <property type="entry name" value="DNA GYRASE SUBUNIT B, MITOCHONDRIAL"/>
    <property type="match status" value="1"/>
</dbReference>
<organism evidence="16 17">
    <name type="scientific">Iningainema tapete BLCC-T55</name>
    <dbReference type="NCBI Taxonomy" id="2748662"/>
    <lineage>
        <taxon>Bacteria</taxon>
        <taxon>Bacillati</taxon>
        <taxon>Cyanobacteriota</taxon>
        <taxon>Cyanophyceae</taxon>
        <taxon>Nostocales</taxon>
        <taxon>Scytonemataceae</taxon>
        <taxon>Iningainema tapete</taxon>
    </lineage>
</organism>
<accession>A0A8J6XCX7</accession>
<comment type="cofactor">
    <cofactor evidence="2">
        <name>Mg(2+)</name>
        <dbReference type="ChEBI" id="CHEBI:18420"/>
    </cofactor>
</comment>
<dbReference type="SUPFAM" id="SSF55608">
    <property type="entry name" value="Homing endonucleases"/>
    <property type="match status" value="1"/>
</dbReference>
<dbReference type="PRINTS" id="PR01159">
    <property type="entry name" value="DNAGYRASEB"/>
</dbReference>
<evidence type="ECO:0000256" key="11">
    <source>
        <dbReference type="ARBA" id="ARBA00023029"/>
    </source>
</evidence>
<dbReference type="GO" id="GO:0046872">
    <property type="term" value="F:metal ion binding"/>
    <property type="evidence" value="ECO:0007669"/>
    <property type="project" value="UniProtKB-KW"/>
</dbReference>
<dbReference type="InterPro" id="IPR003586">
    <property type="entry name" value="Hint_dom_C"/>
</dbReference>
<dbReference type="SMART" id="SM00306">
    <property type="entry name" value="HintN"/>
    <property type="match status" value="2"/>
</dbReference>
<dbReference type="SUPFAM" id="SSF51294">
    <property type="entry name" value="Hedgehog/intein (Hint) domain"/>
    <property type="match status" value="2"/>
</dbReference>
<dbReference type="Pfam" id="PF02518">
    <property type="entry name" value="HATPase_c"/>
    <property type="match status" value="1"/>
</dbReference>
<dbReference type="CDD" id="cd00822">
    <property type="entry name" value="TopoII_Trans_DNA_gyrase"/>
    <property type="match status" value="1"/>
</dbReference>
<dbReference type="InterPro" id="IPR004860">
    <property type="entry name" value="LAGLIDADG_dom"/>
</dbReference>
<dbReference type="SUPFAM" id="SSF54211">
    <property type="entry name" value="Ribosomal protein S5 domain 2-like"/>
    <property type="match status" value="1"/>
</dbReference>
<dbReference type="SMART" id="SM00387">
    <property type="entry name" value="HATPase_c"/>
    <property type="match status" value="1"/>
</dbReference>
<dbReference type="Pfam" id="PF14890">
    <property type="entry name" value="Intein_splicing"/>
    <property type="match status" value="2"/>
</dbReference>
<dbReference type="Proteomes" id="UP000629098">
    <property type="component" value="Unassembled WGS sequence"/>
</dbReference>
<dbReference type="InterPro" id="IPR000565">
    <property type="entry name" value="Topo_IIA_B"/>
</dbReference>
<dbReference type="GO" id="GO:0005524">
    <property type="term" value="F:ATP binding"/>
    <property type="evidence" value="ECO:0007669"/>
    <property type="project" value="UniProtKB-KW"/>
</dbReference>
<comment type="catalytic activity">
    <reaction evidence="1">
        <text>ATP-dependent breakage, passage and rejoining of double-stranded DNA.</text>
        <dbReference type="EC" id="5.6.2.2"/>
    </reaction>
</comment>
<evidence type="ECO:0000256" key="2">
    <source>
        <dbReference type="ARBA" id="ARBA00001946"/>
    </source>
</evidence>
<dbReference type="InterPro" id="IPR001241">
    <property type="entry name" value="Topo_IIA"/>
</dbReference>
<evidence type="ECO:0000256" key="8">
    <source>
        <dbReference type="ARBA" id="ARBA00022840"/>
    </source>
</evidence>
<dbReference type="InterPro" id="IPR036844">
    <property type="entry name" value="Hint_dom_sf"/>
</dbReference>
<dbReference type="InterPro" id="IPR020568">
    <property type="entry name" value="Ribosomal_Su5_D2-typ_SF"/>
</dbReference>
<dbReference type="InterPro" id="IPR014721">
    <property type="entry name" value="Ribsml_uS5_D2-typ_fold_subgr"/>
</dbReference>